<gene>
    <name evidence="3" type="ORF">SAMN04487988_11364</name>
</gene>
<keyword evidence="4" id="KW-1185">Reference proteome</keyword>
<keyword evidence="2" id="KW-0732">Signal</keyword>
<dbReference type="OrthoDB" id="831785at2"/>
<evidence type="ECO:0000313" key="4">
    <source>
        <dbReference type="Proteomes" id="UP000199642"/>
    </source>
</evidence>
<dbReference type="AlphaFoldDB" id="A0A1I2WL23"/>
<keyword evidence="1" id="KW-0175">Coiled coil</keyword>
<dbReference type="RefSeq" id="WP_092793539.1">
    <property type="nucleotide sequence ID" value="NZ_FOPC01000013.1"/>
</dbReference>
<protein>
    <recommendedName>
        <fullName evidence="5">Antitoxin component YwqK of the YwqJK toxin-antitoxin module</fullName>
    </recommendedName>
</protein>
<evidence type="ECO:0000313" key="3">
    <source>
        <dbReference type="EMBL" id="SFH02070.1"/>
    </source>
</evidence>
<name>A0A1I2WL23_9BACT</name>
<reference evidence="4" key="1">
    <citation type="submission" date="2016-10" db="EMBL/GenBank/DDBJ databases">
        <authorList>
            <person name="Varghese N."/>
            <person name="Submissions S."/>
        </authorList>
    </citation>
    <scope>NUCLEOTIDE SEQUENCE [LARGE SCALE GENOMIC DNA]</scope>
    <source>
        <strain evidence="4">DSM 19315</strain>
    </source>
</reference>
<dbReference type="STRING" id="435880.SAMN04487988_11364"/>
<evidence type="ECO:0008006" key="5">
    <source>
        <dbReference type="Google" id="ProtNLM"/>
    </source>
</evidence>
<evidence type="ECO:0000256" key="2">
    <source>
        <dbReference type="SAM" id="SignalP"/>
    </source>
</evidence>
<proteinExistence type="predicted"/>
<organism evidence="3 4">
    <name type="scientific">Algoriphagus hitonicola</name>
    <dbReference type="NCBI Taxonomy" id="435880"/>
    <lineage>
        <taxon>Bacteria</taxon>
        <taxon>Pseudomonadati</taxon>
        <taxon>Bacteroidota</taxon>
        <taxon>Cytophagia</taxon>
        <taxon>Cytophagales</taxon>
        <taxon>Cyclobacteriaceae</taxon>
        <taxon>Algoriphagus</taxon>
    </lineage>
</organism>
<sequence>MKQFLFLFALVLFSSLNLYGQETKNYKGGYTFNNLRGIGDFYYYLEEENEAILDGEFNFEYKKLDSLTRSSFLKLSVDGYFKSYEKDKNWVYKKSEHKIEIEDIQDREIIAELESKIIDLNAEYAEGNLQGTWDYYENRWLGEESTEIFKAEDLVFEADKLTGEVRFESADGTNSYQIFGQVNDEGLMNGNWDFFYTSDQISIHETRRYESGFLIGLSKVNSLTNENIDEVVFYNAIEKLDSLNQGFEVDYSVSEEFFGLTFNDGFSEESEEYQGQYRGTYLLEDALIRILQFEQDNFIQDGKLIKSPISTRRFAYEISEDDEERYEDAIGIFDELQREASQKSRLDFLMLNQNTADSLSYSMAYFDYLTNKLNKFERVIDLLKSENIRFFDPSNYLRDGLDFLKESESIEYTYRGEVKTKELDFSKVEKANMLGEDLLNYLNQELAYFKEIERYVGRQQQDFRQDKDLEAIESRILSEKGLIDSLRKSLTIENETHRSLVQAFYENLAVDQYQFLLDEYNQTEDFLDKASAGDEIIELLEFVLSRLPELNQYAGLGQHLQQDFTEKTLDPFTFETEFEVLRQATLVQAAQRIINHELQEIKETKDFEVVRARFLTLESLENRLMELKGRNTKRLERNLNQAGSDINQLKKLLSL</sequence>
<dbReference type="Proteomes" id="UP000199642">
    <property type="component" value="Unassembled WGS sequence"/>
</dbReference>
<feature type="coiled-coil region" evidence="1">
    <location>
        <begin position="617"/>
        <end position="652"/>
    </location>
</feature>
<feature type="signal peptide" evidence="2">
    <location>
        <begin position="1"/>
        <end position="20"/>
    </location>
</feature>
<feature type="chain" id="PRO_5011583662" description="Antitoxin component YwqK of the YwqJK toxin-antitoxin module" evidence="2">
    <location>
        <begin position="21"/>
        <end position="655"/>
    </location>
</feature>
<dbReference type="EMBL" id="FOPC01000013">
    <property type="protein sequence ID" value="SFH02070.1"/>
    <property type="molecule type" value="Genomic_DNA"/>
</dbReference>
<accession>A0A1I2WL23</accession>
<evidence type="ECO:0000256" key="1">
    <source>
        <dbReference type="SAM" id="Coils"/>
    </source>
</evidence>